<organism evidence="2 3">
    <name type="scientific">Bradyrhizobium campsiandrae</name>
    <dbReference type="NCBI Taxonomy" id="1729892"/>
    <lineage>
        <taxon>Bacteria</taxon>
        <taxon>Pseudomonadati</taxon>
        <taxon>Pseudomonadota</taxon>
        <taxon>Alphaproteobacteria</taxon>
        <taxon>Hyphomicrobiales</taxon>
        <taxon>Nitrobacteraceae</taxon>
        <taxon>Bradyrhizobium</taxon>
    </lineage>
</organism>
<gene>
    <name evidence="2" type="ORF">HA482_12600</name>
</gene>
<evidence type="ECO:0000313" key="2">
    <source>
        <dbReference type="EMBL" id="MBC9979039.1"/>
    </source>
</evidence>
<sequence>MQPIGDVSSDPVRRRSDAPAPDDVSTAELEWLDFSTSERTVLDAFEGAFGRRDAAAALGLFNSAALPLPDALVQIDRLFELLVDRYDGRARPHFSVRIARSG</sequence>
<comment type="caution">
    <text evidence="2">The sequence shown here is derived from an EMBL/GenBank/DDBJ whole genome shotgun (WGS) entry which is preliminary data.</text>
</comment>
<evidence type="ECO:0000256" key="1">
    <source>
        <dbReference type="SAM" id="MobiDB-lite"/>
    </source>
</evidence>
<reference evidence="2 3" key="1">
    <citation type="journal article" date="2020" name="Arch. Microbiol.">
        <title>Bradyrhizobium campsiandrae sp. nov., a nitrogen-fixing bacterial strain isolated from a native leguminous tree from the Amazon adapted to flooded conditions.</title>
        <authorList>
            <person name="Cabral Michel D."/>
            <person name="Martins da Costa E."/>
            <person name="Azarias Guimaraes A."/>
            <person name="Soares de Carvalho T."/>
            <person name="Santos de Castro Caputo P."/>
            <person name="Willems A."/>
            <person name="de Souza Moreira F.M."/>
        </authorList>
    </citation>
    <scope>NUCLEOTIDE SEQUENCE [LARGE SCALE GENOMIC DNA]</scope>
    <source>
        <strain evidence="3">INPA 384B</strain>
    </source>
</reference>
<dbReference type="RefSeq" id="WP_188105397.1">
    <property type="nucleotide sequence ID" value="NZ_JAANIH010000047.1"/>
</dbReference>
<feature type="region of interest" description="Disordered" evidence="1">
    <location>
        <begin position="1"/>
        <end position="24"/>
    </location>
</feature>
<keyword evidence="3" id="KW-1185">Reference proteome</keyword>
<proteinExistence type="predicted"/>
<name>A0ABR7U4Q9_9BRAD</name>
<evidence type="ECO:0000313" key="3">
    <source>
        <dbReference type="Proteomes" id="UP000639516"/>
    </source>
</evidence>
<dbReference type="Proteomes" id="UP000639516">
    <property type="component" value="Unassembled WGS sequence"/>
</dbReference>
<accession>A0ABR7U4Q9</accession>
<dbReference type="EMBL" id="JAATTO010000015">
    <property type="protein sequence ID" value="MBC9979039.1"/>
    <property type="molecule type" value="Genomic_DNA"/>
</dbReference>
<protein>
    <submittedName>
        <fullName evidence="2">Uncharacterized protein</fullName>
    </submittedName>
</protein>